<name>A0AAE6M8S4_TREPH</name>
<organism evidence="1 2">
    <name type="scientific">Treponema phagedenis</name>
    <dbReference type="NCBI Taxonomy" id="162"/>
    <lineage>
        <taxon>Bacteria</taxon>
        <taxon>Pseudomonadati</taxon>
        <taxon>Spirochaetota</taxon>
        <taxon>Spirochaetia</taxon>
        <taxon>Spirochaetales</taxon>
        <taxon>Treponemataceae</taxon>
        <taxon>Treponema</taxon>
    </lineage>
</organism>
<dbReference type="AlphaFoldDB" id="A0AAE6M8S4"/>
<gene>
    <name evidence="1" type="ORF">FUT82_08125</name>
</gene>
<reference evidence="1 2" key="1">
    <citation type="submission" date="2019-08" db="EMBL/GenBank/DDBJ databases">
        <authorList>
            <person name="Kuhnert P."/>
        </authorList>
    </citation>
    <scope>NUCLEOTIDE SEQUENCE [LARGE SCALE GENOMIC DNA]</scope>
    <source>
        <strain evidence="1 2">B36.5</strain>
    </source>
</reference>
<accession>A0AAE6M8S4</accession>
<evidence type="ECO:0000313" key="2">
    <source>
        <dbReference type="Proteomes" id="UP000323594"/>
    </source>
</evidence>
<protein>
    <submittedName>
        <fullName evidence="1">Uncharacterized protein</fullName>
    </submittedName>
</protein>
<proteinExistence type="predicted"/>
<evidence type="ECO:0000313" key="1">
    <source>
        <dbReference type="EMBL" id="QEJ97967.1"/>
    </source>
</evidence>
<dbReference type="EMBL" id="CP042817">
    <property type="protein sequence ID" value="QEJ97967.1"/>
    <property type="molecule type" value="Genomic_DNA"/>
</dbReference>
<dbReference type="Proteomes" id="UP000323594">
    <property type="component" value="Chromosome"/>
</dbReference>
<sequence length="188" mass="21430">MEIRKNRKIGSKQMEYLEIKDNIVIGHYCGEMPEPKEPDIEYRIIDGCSVNIGDDVRMYADLDKGVLKPLKTLVDEKLIEVPEGKKLNDEGTEFIDMTEADKVNAGLVALQADEKLEGDVIVKKTQEELYAEGVISKEEYNTYIDGLREAAYRSETDKLGLEVLRGELDKSVWLEKIAEIKNRYPKVC</sequence>